<dbReference type="PaxDb" id="522772-Dacet_2771"/>
<dbReference type="EMBL" id="CP001968">
    <property type="protein sequence ID" value="ADD69525.1"/>
    <property type="molecule type" value="Genomic_DNA"/>
</dbReference>
<evidence type="ECO:0000256" key="8">
    <source>
        <dbReference type="ARBA" id="ARBA00022801"/>
    </source>
</evidence>
<evidence type="ECO:0000256" key="2">
    <source>
        <dbReference type="ARBA" id="ARBA00002923"/>
    </source>
</evidence>
<keyword evidence="8 12" id="KW-0378">Hydrolase</keyword>
<keyword evidence="6 12" id="KW-0441">Lipid A biosynthesis</keyword>
<evidence type="ECO:0000256" key="11">
    <source>
        <dbReference type="ARBA" id="ARBA00024535"/>
    </source>
</evidence>
<evidence type="ECO:0000256" key="6">
    <source>
        <dbReference type="ARBA" id="ARBA00022556"/>
    </source>
</evidence>
<dbReference type="STRING" id="522772.Dacet_2771"/>
<keyword evidence="9 12" id="KW-0862">Zinc</keyword>
<dbReference type="KEGG" id="dap:Dacet_2771"/>
<sequence>MKQRTLKNTIEMESIGLHTGEKMQVTIHPAYPDTGICFRRSDTESEYTRVSPYTVTSTQLATTIQCGNQTISTIEHLMAALYGLGVDNAKIDVRGPEVPVFDGSATAFVNAILDAGIVEQAKARKFIKFKKRIRLEKDGKWIEIIPSRFFKVTFDIEFENESIGQQKGYFNVTPESFSKELAPARTFGFKNEVEQLWQMGLAKGGGLDTAVVIDGKDVLNPEGLRFNDEFVRHKMLDLVGDISLLGYPIFGHIRAYKSGHNLNNLFARTLIESANFYSIIELPDIDPALINNLELKPQGMS</sequence>
<dbReference type="EC" id="3.5.1.108" evidence="4 12"/>
<dbReference type="HOGENOM" id="CLU_046528_1_0_0"/>
<feature type="binding site" evidence="12">
    <location>
        <position position="76"/>
    </location>
    <ligand>
        <name>Zn(2+)</name>
        <dbReference type="ChEBI" id="CHEBI:29105"/>
    </ligand>
</feature>
<dbReference type="InterPro" id="IPR011334">
    <property type="entry name" value="UDP-acyl_GlcNac_deAcase_C"/>
</dbReference>
<protein>
    <recommendedName>
        <fullName evidence="4 12">UDP-3-O-acyl-N-acetylglucosamine deacetylase</fullName>
        <shortName evidence="12">UDP-3-O-acyl-GlcNAc deacetylase</shortName>
        <ecNumber evidence="4 12">3.5.1.108</ecNumber>
    </recommendedName>
    <alternativeName>
        <fullName evidence="12">UDP-3-O-[R-3-hydroxymyristoyl]-N-acetylglucosamine deacetylase</fullName>
    </alternativeName>
</protein>
<dbReference type="GO" id="GO:0046872">
    <property type="term" value="F:metal ion binding"/>
    <property type="evidence" value="ECO:0007669"/>
    <property type="project" value="UniProtKB-KW"/>
</dbReference>
<keyword evidence="14" id="KW-1185">Reference proteome</keyword>
<dbReference type="AlphaFoldDB" id="D4H5T4"/>
<dbReference type="eggNOG" id="COG0774">
    <property type="taxonomic scope" value="Bacteria"/>
</dbReference>
<dbReference type="Proteomes" id="UP000002012">
    <property type="component" value="Chromosome"/>
</dbReference>
<gene>
    <name evidence="12" type="primary">lpxC</name>
    <name evidence="13" type="ordered locus">Dacet_2771</name>
</gene>
<evidence type="ECO:0000256" key="12">
    <source>
        <dbReference type="HAMAP-Rule" id="MF_00388"/>
    </source>
</evidence>
<dbReference type="GO" id="GO:0009245">
    <property type="term" value="P:lipid A biosynthetic process"/>
    <property type="evidence" value="ECO:0007669"/>
    <property type="project" value="UniProtKB-UniRule"/>
</dbReference>
<evidence type="ECO:0000256" key="5">
    <source>
        <dbReference type="ARBA" id="ARBA00022516"/>
    </source>
</evidence>
<dbReference type="InterPro" id="IPR015870">
    <property type="entry name" value="UDP-acyl_N-AcGlcN_deAcase_N"/>
</dbReference>
<evidence type="ECO:0000256" key="10">
    <source>
        <dbReference type="ARBA" id="ARBA00023098"/>
    </source>
</evidence>
<comment type="cofactor">
    <cofactor evidence="1 12">
        <name>Zn(2+)</name>
        <dbReference type="ChEBI" id="CHEBI:29105"/>
    </cofactor>
</comment>
<evidence type="ECO:0000313" key="14">
    <source>
        <dbReference type="Proteomes" id="UP000002012"/>
    </source>
</evidence>
<name>D4H5T4_DENA2</name>
<reference evidence="13 14" key="1">
    <citation type="journal article" date="2010" name="Stand. Genomic Sci.">
        <title>Complete genome sequence of Denitrovibrio acetiphilus type strain (N2460).</title>
        <authorList>
            <person name="Kiss H."/>
            <person name="Lang E."/>
            <person name="Lapidus A."/>
            <person name="Copeland A."/>
            <person name="Nolan M."/>
            <person name="Glavina Del Rio T."/>
            <person name="Chen F."/>
            <person name="Lucas S."/>
            <person name="Tice H."/>
            <person name="Cheng J.F."/>
            <person name="Han C."/>
            <person name="Goodwin L."/>
            <person name="Pitluck S."/>
            <person name="Liolios K."/>
            <person name="Pati A."/>
            <person name="Ivanova N."/>
            <person name="Mavromatis K."/>
            <person name="Chen A."/>
            <person name="Palaniappan K."/>
            <person name="Land M."/>
            <person name="Hauser L."/>
            <person name="Chang Y.J."/>
            <person name="Jeffries C.D."/>
            <person name="Detter J.C."/>
            <person name="Brettin T."/>
            <person name="Spring S."/>
            <person name="Rohde M."/>
            <person name="Goker M."/>
            <person name="Woyke T."/>
            <person name="Bristow J."/>
            <person name="Eisen J.A."/>
            <person name="Markowitz V."/>
            <person name="Hugenholtz P."/>
            <person name="Kyrpides N.C."/>
            <person name="Klenk H.P."/>
        </authorList>
    </citation>
    <scope>NUCLEOTIDE SEQUENCE [LARGE SCALE GENOMIC DNA]</scope>
    <source>
        <strain evidence="14">DSM 12809 / NBRC 114555 / N2460</strain>
    </source>
</reference>
<dbReference type="InParanoid" id="D4H5T4"/>
<comment type="pathway">
    <text evidence="3 12">Glycolipid biosynthesis; lipid IV(A) biosynthesis; lipid IV(A) from (3R)-3-hydroxytetradecanoyl-[acyl-carrier-protein] and UDP-N-acetyl-alpha-D-glucosamine: step 2/6.</text>
</comment>
<feature type="binding site" evidence="12">
    <location>
        <position position="233"/>
    </location>
    <ligand>
        <name>Zn(2+)</name>
        <dbReference type="ChEBI" id="CHEBI:29105"/>
    </ligand>
</feature>
<dbReference type="UniPathway" id="UPA00359">
    <property type="reaction ID" value="UER00478"/>
</dbReference>
<dbReference type="Gene3D" id="3.30.230.20">
    <property type="entry name" value="lpxc deacetylase, domain 1"/>
    <property type="match status" value="1"/>
</dbReference>
<comment type="similarity">
    <text evidence="12">Belongs to the LpxC family.</text>
</comment>
<dbReference type="HAMAP" id="MF_00388">
    <property type="entry name" value="LpxC"/>
    <property type="match status" value="1"/>
</dbReference>
<feature type="active site" description="Proton donor" evidence="12">
    <location>
        <position position="260"/>
    </location>
</feature>
<dbReference type="InterPro" id="IPR020568">
    <property type="entry name" value="Ribosomal_Su5_D2-typ_SF"/>
</dbReference>
<feature type="binding site" evidence="12">
    <location>
        <position position="237"/>
    </location>
    <ligand>
        <name>Zn(2+)</name>
        <dbReference type="ChEBI" id="CHEBI:29105"/>
    </ligand>
</feature>
<evidence type="ECO:0000256" key="7">
    <source>
        <dbReference type="ARBA" id="ARBA00022723"/>
    </source>
</evidence>
<dbReference type="Pfam" id="PF03331">
    <property type="entry name" value="LpxC"/>
    <property type="match status" value="1"/>
</dbReference>
<dbReference type="OrthoDB" id="9802746at2"/>
<dbReference type="NCBIfam" id="TIGR00325">
    <property type="entry name" value="lpxC"/>
    <property type="match status" value="1"/>
</dbReference>
<accession>D4H5T4</accession>
<dbReference type="SUPFAM" id="SSF54211">
    <property type="entry name" value="Ribosomal protein S5 domain 2-like"/>
    <property type="match status" value="2"/>
</dbReference>
<organism evidence="13 14">
    <name type="scientific">Denitrovibrio acetiphilus (strain DSM 12809 / NBRC 114555 / N2460)</name>
    <dbReference type="NCBI Taxonomy" id="522772"/>
    <lineage>
        <taxon>Bacteria</taxon>
        <taxon>Pseudomonadati</taxon>
        <taxon>Deferribacterota</taxon>
        <taxon>Deferribacteres</taxon>
        <taxon>Deferribacterales</taxon>
        <taxon>Geovibrionaceae</taxon>
        <taxon>Denitrovibrio</taxon>
    </lineage>
</organism>
<keyword evidence="7 12" id="KW-0479">Metal-binding</keyword>
<dbReference type="GO" id="GO:0103117">
    <property type="term" value="F:UDP-3-O-acyl-N-acetylglucosamine deacetylase activity"/>
    <property type="evidence" value="ECO:0007669"/>
    <property type="project" value="UniProtKB-UniRule"/>
</dbReference>
<evidence type="ECO:0000256" key="3">
    <source>
        <dbReference type="ARBA" id="ARBA00005002"/>
    </source>
</evidence>
<proteinExistence type="inferred from homology"/>
<dbReference type="FunCoup" id="D4H5T4">
    <property type="interactions" value="396"/>
</dbReference>
<evidence type="ECO:0000313" key="13">
    <source>
        <dbReference type="EMBL" id="ADD69525.1"/>
    </source>
</evidence>
<comment type="function">
    <text evidence="2 12">Catalyzes the hydrolysis of UDP-3-O-myristoyl-N-acetylglucosamine to form UDP-3-O-myristoylglucosamine and acetate, the committed step in lipid A biosynthesis.</text>
</comment>
<comment type="catalytic activity">
    <reaction evidence="11 12">
        <text>a UDP-3-O-[(3R)-3-hydroxyacyl]-N-acetyl-alpha-D-glucosamine + H2O = a UDP-3-O-[(3R)-3-hydroxyacyl]-alpha-D-glucosamine + acetate</text>
        <dbReference type="Rhea" id="RHEA:67816"/>
        <dbReference type="ChEBI" id="CHEBI:15377"/>
        <dbReference type="ChEBI" id="CHEBI:30089"/>
        <dbReference type="ChEBI" id="CHEBI:137740"/>
        <dbReference type="ChEBI" id="CHEBI:173225"/>
        <dbReference type="EC" id="3.5.1.108"/>
    </reaction>
</comment>
<evidence type="ECO:0000256" key="1">
    <source>
        <dbReference type="ARBA" id="ARBA00001947"/>
    </source>
</evidence>
<evidence type="ECO:0000256" key="4">
    <source>
        <dbReference type="ARBA" id="ARBA00012745"/>
    </source>
</evidence>
<evidence type="ECO:0000256" key="9">
    <source>
        <dbReference type="ARBA" id="ARBA00022833"/>
    </source>
</evidence>
<keyword evidence="10 12" id="KW-0443">Lipid metabolism</keyword>
<dbReference type="PANTHER" id="PTHR33694">
    <property type="entry name" value="UDP-3-O-ACYL-N-ACETYLGLUCOSAMINE DEACETYLASE 1, MITOCHONDRIAL-RELATED"/>
    <property type="match status" value="1"/>
</dbReference>
<dbReference type="Gene3D" id="3.30.1700.10">
    <property type="entry name" value="lpxc deacetylase, domain 2"/>
    <property type="match status" value="1"/>
</dbReference>
<dbReference type="PANTHER" id="PTHR33694:SF1">
    <property type="entry name" value="UDP-3-O-ACYL-N-ACETYLGLUCOSAMINE DEACETYLASE 1, MITOCHONDRIAL-RELATED"/>
    <property type="match status" value="1"/>
</dbReference>
<dbReference type="GO" id="GO:0016020">
    <property type="term" value="C:membrane"/>
    <property type="evidence" value="ECO:0007669"/>
    <property type="project" value="GOC"/>
</dbReference>
<dbReference type="InterPro" id="IPR004463">
    <property type="entry name" value="UDP-acyl_GlcNac_deAcase"/>
</dbReference>
<keyword evidence="5 12" id="KW-0444">Lipid biosynthesis</keyword>